<dbReference type="Gene3D" id="3.20.20.450">
    <property type="entry name" value="EAL domain"/>
    <property type="match status" value="1"/>
</dbReference>
<evidence type="ECO:0000259" key="3">
    <source>
        <dbReference type="PROSITE" id="PS50883"/>
    </source>
</evidence>
<dbReference type="SUPFAM" id="SSF55785">
    <property type="entry name" value="PYP-like sensor domain (PAS domain)"/>
    <property type="match status" value="1"/>
</dbReference>
<evidence type="ECO:0000313" key="6">
    <source>
        <dbReference type="Proteomes" id="UP001301869"/>
    </source>
</evidence>
<sequence length="572" mass="64199">MTEVSRMTDDRPEETDLRIAATAFHTHLGMIITDPQCRILRVNETFTRITGYDEEEVLGKHPRTFSSGHQDADFYAALWQSVSRQGYWEGELWSRRKSGEVYPQWVTLSAVHDGNGVLSHYVATLSDTTERKAAEREIQRLAFFDPLTGLANRRLFLERLRESLAAARRETMHCALLFLDLDNFKQVNDTLGHYAGDRLLQCMARELGRTLEHTDTLSRLGGDEFAMVLHQLGTDLGPAAEQAERMAHKLLTAISRPMALDSTTVTVSGSIGIAMLDGSETGVECCLQQADIALFQAKDEGRNTLAFFDPRMQARLFSRARLEADLRHALAHDEWRLYYQPQVNADGRLIGVEALLRWAHPERGLLSPGEFIPLLESTRMINEVGAWVLECACEQLAVWQAESRTASWEMAVNISPAQFVEADFVPRVEAILQRTGAPASRLKLEMTETLFVEAEDRLREKMQYLRGLGVRFSLDDFGTGYSSLAYLAYLPLDQLKVDQSFVRELPESRSNGAIVESIMALAGSLGLAVIAEGVETHAQYEWLAARRCGAYQGYLFDCPLPVAELEACWRGA</sequence>
<dbReference type="NCBIfam" id="TIGR00254">
    <property type="entry name" value="GGDEF"/>
    <property type="match status" value="1"/>
</dbReference>
<dbReference type="Gene3D" id="3.30.70.270">
    <property type="match status" value="1"/>
</dbReference>
<dbReference type="InterPro" id="IPR000160">
    <property type="entry name" value="GGDEF_dom"/>
</dbReference>
<dbReference type="Pfam" id="PF00563">
    <property type="entry name" value="EAL"/>
    <property type="match status" value="1"/>
</dbReference>
<evidence type="ECO:0000259" key="4">
    <source>
        <dbReference type="PROSITE" id="PS50887"/>
    </source>
</evidence>
<dbReference type="InterPro" id="IPR000014">
    <property type="entry name" value="PAS"/>
</dbReference>
<name>A0ABY9Z157_9GAMM</name>
<dbReference type="CDD" id="cd00130">
    <property type="entry name" value="PAS"/>
    <property type="match status" value="1"/>
</dbReference>
<dbReference type="RefSeq" id="WP_311883433.1">
    <property type="nucleotide sequence ID" value="NZ_CP119391.1"/>
</dbReference>
<dbReference type="SMART" id="SM00267">
    <property type="entry name" value="GGDEF"/>
    <property type="match status" value="1"/>
</dbReference>
<dbReference type="SUPFAM" id="SSF55073">
    <property type="entry name" value="Nucleotide cyclase"/>
    <property type="match status" value="1"/>
</dbReference>
<dbReference type="NCBIfam" id="TIGR00229">
    <property type="entry name" value="sensory_box"/>
    <property type="match status" value="1"/>
</dbReference>
<dbReference type="InterPro" id="IPR001633">
    <property type="entry name" value="EAL_dom"/>
</dbReference>
<dbReference type="InterPro" id="IPR052155">
    <property type="entry name" value="Biofilm_reg_signaling"/>
</dbReference>
<feature type="domain" description="EAL" evidence="3">
    <location>
        <begin position="319"/>
        <end position="572"/>
    </location>
</feature>
<dbReference type="PROSITE" id="PS50883">
    <property type="entry name" value="EAL"/>
    <property type="match status" value="1"/>
</dbReference>
<dbReference type="CDD" id="cd01948">
    <property type="entry name" value="EAL"/>
    <property type="match status" value="1"/>
</dbReference>
<dbReference type="InterPro" id="IPR029787">
    <property type="entry name" value="Nucleotide_cyclase"/>
</dbReference>
<dbReference type="EMBL" id="CP119391">
    <property type="protein sequence ID" value="WNK19948.1"/>
    <property type="molecule type" value="Genomic_DNA"/>
</dbReference>
<dbReference type="Pfam" id="PF13426">
    <property type="entry name" value="PAS_9"/>
    <property type="match status" value="1"/>
</dbReference>
<dbReference type="PANTHER" id="PTHR44757:SF2">
    <property type="entry name" value="BIOFILM ARCHITECTURE MAINTENANCE PROTEIN MBAA"/>
    <property type="match status" value="1"/>
</dbReference>
<keyword evidence="6" id="KW-1185">Reference proteome</keyword>
<feature type="domain" description="GGDEF" evidence="4">
    <location>
        <begin position="172"/>
        <end position="310"/>
    </location>
</feature>
<dbReference type="SMART" id="SM00052">
    <property type="entry name" value="EAL"/>
    <property type="match status" value="1"/>
</dbReference>
<dbReference type="InterPro" id="IPR035919">
    <property type="entry name" value="EAL_sf"/>
</dbReference>
<organism evidence="5 6">
    <name type="scientific">Halomonas piscis</name>
    <dbReference type="NCBI Taxonomy" id="3031727"/>
    <lineage>
        <taxon>Bacteria</taxon>
        <taxon>Pseudomonadati</taxon>
        <taxon>Pseudomonadota</taxon>
        <taxon>Gammaproteobacteria</taxon>
        <taxon>Oceanospirillales</taxon>
        <taxon>Halomonadaceae</taxon>
        <taxon>Halomonas</taxon>
    </lineage>
</organism>
<evidence type="ECO:0000259" key="2">
    <source>
        <dbReference type="PROSITE" id="PS50113"/>
    </source>
</evidence>
<reference evidence="5 6" key="1">
    <citation type="submission" date="2023-03" db="EMBL/GenBank/DDBJ databases">
        <title>Halomonas sp. nov., isolated from Korean tranditional fermented seafood 'Jeotgal'.</title>
        <authorList>
            <person name="Kim B."/>
            <person name="Shin N.-R."/>
        </authorList>
    </citation>
    <scope>NUCLEOTIDE SEQUENCE [LARGE SCALE GENOMIC DNA]</scope>
    <source>
        <strain evidence="5 6">SG2L-4</strain>
    </source>
</reference>
<dbReference type="PANTHER" id="PTHR44757">
    <property type="entry name" value="DIGUANYLATE CYCLASE DGCP"/>
    <property type="match status" value="1"/>
</dbReference>
<dbReference type="InterPro" id="IPR000700">
    <property type="entry name" value="PAS-assoc_C"/>
</dbReference>
<protein>
    <submittedName>
        <fullName evidence="5">EAL domain-containing protein</fullName>
    </submittedName>
</protein>
<dbReference type="InterPro" id="IPR043128">
    <property type="entry name" value="Rev_trsase/Diguanyl_cyclase"/>
</dbReference>
<dbReference type="InterPro" id="IPR035965">
    <property type="entry name" value="PAS-like_dom_sf"/>
</dbReference>
<feature type="domain" description="PAS" evidence="1">
    <location>
        <begin position="30"/>
        <end position="60"/>
    </location>
</feature>
<gene>
    <name evidence="5" type="ORF">P1P91_14155</name>
</gene>
<dbReference type="Gene3D" id="3.30.450.20">
    <property type="entry name" value="PAS domain"/>
    <property type="match status" value="1"/>
</dbReference>
<evidence type="ECO:0000313" key="5">
    <source>
        <dbReference type="EMBL" id="WNK19948.1"/>
    </source>
</evidence>
<dbReference type="CDD" id="cd01949">
    <property type="entry name" value="GGDEF"/>
    <property type="match status" value="1"/>
</dbReference>
<dbReference type="PROSITE" id="PS50112">
    <property type="entry name" value="PAS"/>
    <property type="match status" value="1"/>
</dbReference>
<accession>A0ABY9Z157</accession>
<dbReference type="Proteomes" id="UP001301869">
    <property type="component" value="Chromosome"/>
</dbReference>
<dbReference type="PROSITE" id="PS50113">
    <property type="entry name" value="PAC"/>
    <property type="match status" value="1"/>
</dbReference>
<dbReference type="PROSITE" id="PS50887">
    <property type="entry name" value="GGDEF"/>
    <property type="match status" value="1"/>
</dbReference>
<feature type="domain" description="PAC" evidence="2">
    <location>
        <begin position="88"/>
        <end position="140"/>
    </location>
</feature>
<evidence type="ECO:0000259" key="1">
    <source>
        <dbReference type="PROSITE" id="PS50112"/>
    </source>
</evidence>
<dbReference type="SUPFAM" id="SSF141868">
    <property type="entry name" value="EAL domain-like"/>
    <property type="match status" value="1"/>
</dbReference>
<dbReference type="SMART" id="SM00091">
    <property type="entry name" value="PAS"/>
    <property type="match status" value="1"/>
</dbReference>
<dbReference type="Pfam" id="PF00990">
    <property type="entry name" value="GGDEF"/>
    <property type="match status" value="1"/>
</dbReference>
<proteinExistence type="predicted"/>